<dbReference type="EMBL" id="CP027432">
    <property type="protein sequence ID" value="QCI28002.1"/>
    <property type="molecule type" value="Genomic_DNA"/>
</dbReference>
<dbReference type="SUPFAM" id="SSF46894">
    <property type="entry name" value="C-terminal effector domain of the bipartite response regulators"/>
    <property type="match status" value="1"/>
</dbReference>
<protein>
    <submittedName>
        <fullName evidence="9">DNA-binding response OmpR family regulator</fullName>
    </submittedName>
    <submittedName>
        <fullName evidence="8">Response regulator transcription factor</fullName>
    </submittedName>
</protein>
<proteinExistence type="predicted"/>
<dbReference type="Proteomes" id="UP000298805">
    <property type="component" value="Chromosome"/>
</dbReference>
<dbReference type="AlphaFoldDB" id="A0AAJ4UXV0"/>
<evidence type="ECO:0000256" key="1">
    <source>
        <dbReference type="ARBA" id="ARBA00022553"/>
    </source>
</evidence>
<name>A0AAJ4UXV0_9BACT</name>
<feature type="domain" description="Response regulatory" evidence="7">
    <location>
        <begin position="2"/>
        <end position="108"/>
    </location>
</feature>
<dbReference type="GO" id="GO:0000976">
    <property type="term" value="F:transcription cis-regulatory region binding"/>
    <property type="evidence" value="ECO:0007669"/>
    <property type="project" value="TreeGrafter"/>
</dbReference>
<dbReference type="Proteomes" id="UP000272781">
    <property type="component" value="Unassembled WGS sequence"/>
</dbReference>
<keyword evidence="5" id="KW-0804">Transcription</keyword>
<evidence type="ECO:0000313" key="8">
    <source>
        <dbReference type="EMBL" id="QCI28002.1"/>
    </source>
</evidence>
<dbReference type="SUPFAM" id="SSF52172">
    <property type="entry name" value="CheY-like"/>
    <property type="match status" value="1"/>
</dbReference>
<dbReference type="RefSeq" id="WP_123352204.1">
    <property type="nucleotide sequence ID" value="NZ_CP027432.2"/>
</dbReference>
<dbReference type="PROSITE" id="PS50110">
    <property type="entry name" value="RESPONSE_REGULATORY"/>
    <property type="match status" value="1"/>
</dbReference>
<reference evidence="8" key="3">
    <citation type="submission" date="2019-06" db="EMBL/GenBank/DDBJ databases">
        <title>A comparative analysis of the Nautiliaceae.</title>
        <authorList>
            <person name="Grosche A."/>
            <person name="Smedile F."/>
            <person name="Vetriani C."/>
        </authorList>
    </citation>
    <scope>NUCLEOTIDE SEQUENCE</scope>
    <source>
        <strain evidence="8">TB6</strain>
    </source>
</reference>
<organism evidence="9 10">
    <name type="scientific">Caminibacter pacificus</name>
    <dbReference type="NCBI Taxonomy" id="1424653"/>
    <lineage>
        <taxon>Bacteria</taxon>
        <taxon>Pseudomonadati</taxon>
        <taxon>Campylobacterota</taxon>
        <taxon>Epsilonproteobacteria</taxon>
        <taxon>Nautiliales</taxon>
        <taxon>Nautiliaceae</taxon>
        <taxon>Caminibacter</taxon>
    </lineage>
</organism>
<dbReference type="PANTHER" id="PTHR48111">
    <property type="entry name" value="REGULATOR OF RPOS"/>
    <property type="match status" value="1"/>
</dbReference>
<evidence type="ECO:0000313" key="10">
    <source>
        <dbReference type="Proteomes" id="UP000272781"/>
    </source>
</evidence>
<evidence type="ECO:0000313" key="9">
    <source>
        <dbReference type="EMBL" id="ROR39812.1"/>
    </source>
</evidence>
<evidence type="ECO:0000259" key="7">
    <source>
        <dbReference type="PROSITE" id="PS50110"/>
    </source>
</evidence>
<dbReference type="GO" id="GO:0005829">
    <property type="term" value="C:cytosol"/>
    <property type="evidence" value="ECO:0007669"/>
    <property type="project" value="TreeGrafter"/>
</dbReference>
<keyword evidence="11" id="KW-1185">Reference proteome</keyword>
<reference evidence="11" key="1">
    <citation type="submission" date="2018-03" db="EMBL/GenBank/DDBJ databases">
        <title>A comparative analysis of the Nautiliaceae.</title>
        <authorList>
            <person name="Grosche A."/>
            <person name="Smedile F."/>
            <person name="Vetriani C."/>
        </authorList>
    </citation>
    <scope>NUCLEOTIDE SEQUENCE [LARGE SCALE GENOMIC DNA]</scope>
    <source>
        <strain evidence="11">TB6</strain>
    </source>
</reference>
<evidence type="ECO:0000313" key="11">
    <source>
        <dbReference type="Proteomes" id="UP000298805"/>
    </source>
</evidence>
<dbReference type="SMART" id="SM00448">
    <property type="entry name" value="REC"/>
    <property type="match status" value="1"/>
</dbReference>
<dbReference type="InterPro" id="IPR039420">
    <property type="entry name" value="WalR-like"/>
</dbReference>
<dbReference type="GO" id="GO:0000156">
    <property type="term" value="F:phosphorelay response regulator activity"/>
    <property type="evidence" value="ECO:0007669"/>
    <property type="project" value="TreeGrafter"/>
</dbReference>
<gene>
    <name evidence="8" type="ORF">C6V80_03195</name>
    <name evidence="9" type="ORF">EDC58_0787</name>
</gene>
<keyword evidence="2" id="KW-0902">Two-component regulatory system</keyword>
<evidence type="ECO:0000256" key="2">
    <source>
        <dbReference type="ARBA" id="ARBA00023012"/>
    </source>
</evidence>
<dbReference type="InterPro" id="IPR001789">
    <property type="entry name" value="Sig_transdc_resp-reg_receiver"/>
</dbReference>
<dbReference type="InterPro" id="IPR016032">
    <property type="entry name" value="Sig_transdc_resp-reg_C-effctor"/>
</dbReference>
<accession>A0AAJ4UXV0</accession>
<dbReference type="Pfam" id="PF00072">
    <property type="entry name" value="Response_reg"/>
    <property type="match status" value="1"/>
</dbReference>
<dbReference type="GO" id="GO:0006355">
    <property type="term" value="P:regulation of DNA-templated transcription"/>
    <property type="evidence" value="ECO:0007669"/>
    <property type="project" value="InterPro"/>
</dbReference>
<keyword evidence="1 6" id="KW-0597">Phosphoprotein</keyword>
<evidence type="ECO:0000256" key="4">
    <source>
        <dbReference type="ARBA" id="ARBA00023125"/>
    </source>
</evidence>
<dbReference type="GO" id="GO:0032993">
    <property type="term" value="C:protein-DNA complex"/>
    <property type="evidence" value="ECO:0007669"/>
    <property type="project" value="TreeGrafter"/>
</dbReference>
<keyword evidence="4 9" id="KW-0238">DNA-binding</keyword>
<dbReference type="PANTHER" id="PTHR48111:SF1">
    <property type="entry name" value="TWO-COMPONENT RESPONSE REGULATOR ORR33"/>
    <property type="match status" value="1"/>
</dbReference>
<dbReference type="CDD" id="cd00156">
    <property type="entry name" value="REC"/>
    <property type="match status" value="1"/>
</dbReference>
<dbReference type="InterPro" id="IPR011006">
    <property type="entry name" value="CheY-like_superfamily"/>
</dbReference>
<sequence>MKIAVIEDDISLNRLIVKTLKDNGYDAKAFYDGESILKSKEKFDLYLIDINLPKVGGLDLLDYLSPAVVISAYIKGSIIDTAFKKGAIDYIKKPFVKEELLHKLNKIFPKEIKIKNYTLKPSQRVLISNNTYSILTKNEVNFLMLFKNKDFATLDEIINATGKEGNSLYIFITRLKKKTGIEFENIKGYGYKIKT</sequence>
<evidence type="ECO:0000256" key="3">
    <source>
        <dbReference type="ARBA" id="ARBA00023015"/>
    </source>
</evidence>
<evidence type="ECO:0000256" key="6">
    <source>
        <dbReference type="PROSITE-ProRule" id="PRU00169"/>
    </source>
</evidence>
<evidence type="ECO:0000256" key="5">
    <source>
        <dbReference type="ARBA" id="ARBA00023163"/>
    </source>
</evidence>
<keyword evidence="3" id="KW-0805">Transcription regulation</keyword>
<reference evidence="9 10" key="2">
    <citation type="submission" date="2018-11" db="EMBL/GenBank/DDBJ databases">
        <title>Genomic Encyclopedia of Type Strains, Phase IV (KMG-IV): sequencing the most valuable type-strain genomes for metagenomic binning, comparative biology and taxonomic classification.</title>
        <authorList>
            <person name="Goeker M."/>
        </authorList>
    </citation>
    <scope>NUCLEOTIDE SEQUENCE [LARGE SCALE GENOMIC DNA]</scope>
    <source>
        <strain evidence="9 10">DSM 27783</strain>
    </source>
</reference>
<dbReference type="Gene3D" id="3.40.50.2300">
    <property type="match status" value="1"/>
</dbReference>
<feature type="modified residue" description="4-aspartylphosphate" evidence="6">
    <location>
        <position position="49"/>
    </location>
</feature>
<dbReference type="EMBL" id="RJVK01000002">
    <property type="protein sequence ID" value="ROR39812.1"/>
    <property type="molecule type" value="Genomic_DNA"/>
</dbReference>